<proteinExistence type="predicted"/>
<dbReference type="InterPro" id="IPR008311">
    <property type="entry name" value="UCP028101"/>
</dbReference>
<dbReference type="PIRSF" id="PIRSF028101">
    <property type="entry name" value="UCP028101"/>
    <property type="match status" value="1"/>
</dbReference>
<dbReference type="AlphaFoldDB" id="A0A139SP75"/>
<protein>
    <recommendedName>
        <fullName evidence="3">DUF1513 domain-containing protein</fullName>
    </recommendedName>
</protein>
<dbReference type="InterPro" id="IPR015943">
    <property type="entry name" value="WD40/YVTN_repeat-like_dom_sf"/>
</dbReference>
<evidence type="ECO:0000313" key="2">
    <source>
        <dbReference type="Proteomes" id="UP000072660"/>
    </source>
</evidence>
<accession>A0A139SP75</accession>
<organism evidence="1 2">
    <name type="scientific">Ventosimonas gracilis</name>
    <dbReference type="NCBI Taxonomy" id="1680762"/>
    <lineage>
        <taxon>Bacteria</taxon>
        <taxon>Pseudomonadati</taxon>
        <taxon>Pseudomonadota</taxon>
        <taxon>Gammaproteobacteria</taxon>
        <taxon>Pseudomonadales</taxon>
        <taxon>Ventosimonadaceae</taxon>
        <taxon>Ventosimonas</taxon>
    </lineage>
</organism>
<comment type="caution">
    <text evidence="1">The sequence shown here is derived from an EMBL/GenBank/DDBJ whole genome shotgun (WGS) entry which is preliminary data.</text>
</comment>
<gene>
    <name evidence="1" type="ORF">AXE65_05170</name>
</gene>
<sequence length="364" mass="39820">MRRRSFLTLAALLAAGGSVGGFWLARGTKQPLLLSARDDHNGKHYAVGYQLDGAAQFVTPISQRAHDMACHPTLPLALWTARRPGTESHLIDLQSGRLLQQIKTPKNRHFYGHALFDSSGQWLYSTENDTTDPGRGVLGVWRFNASQLIREGELSTHGIGPHQLGWLNDGQTLVIANGGIRTEAESRIEMNLDAMKPSLVLMHKNGSLLSKETLAQPMNSIRHLAIADDDSIAVVQQYMGEAFEPADLIAIKRPGQALAAFPIDETQRLGLNQYCASVAIHSAKRLLAVTAPRGNRFLVWHLDSAELLLDTHLADCAGVAAVADGFVVTSGQSRCRYYDFNQAPVKSAVLPLPAGLWDNHLRMI</sequence>
<dbReference type="RefSeq" id="WP_068391771.1">
    <property type="nucleotide sequence ID" value="NZ_LSZO01000184.1"/>
</dbReference>
<keyword evidence="2" id="KW-1185">Reference proteome</keyword>
<dbReference type="Gene3D" id="2.130.10.10">
    <property type="entry name" value="YVTN repeat-like/Quinoprotein amine dehydrogenase"/>
    <property type="match status" value="1"/>
</dbReference>
<dbReference type="EMBL" id="LSZO01000184">
    <property type="protein sequence ID" value="KXU36280.1"/>
    <property type="molecule type" value="Genomic_DNA"/>
</dbReference>
<dbReference type="Proteomes" id="UP000072660">
    <property type="component" value="Unassembled WGS sequence"/>
</dbReference>
<name>A0A139SP75_9GAMM</name>
<dbReference type="SUPFAM" id="SSF50969">
    <property type="entry name" value="YVTN repeat-like/Quinoprotein amine dehydrogenase"/>
    <property type="match status" value="1"/>
</dbReference>
<evidence type="ECO:0008006" key="3">
    <source>
        <dbReference type="Google" id="ProtNLM"/>
    </source>
</evidence>
<dbReference type="OrthoDB" id="5624218at2"/>
<reference evidence="1 2" key="1">
    <citation type="submission" date="2016-02" db="EMBL/GenBank/DDBJ databases">
        <authorList>
            <person name="Wen L."/>
            <person name="He K."/>
            <person name="Yang H."/>
        </authorList>
    </citation>
    <scope>NUCLEOTIDE SEQUENCE [LARGE SCALE GENOMIC DNA]</scope>
    <source>
        <strain evidence="1 2">CV58</strain>
    </source>
</reference>
<dbReference type="InterPro" id="IPR011044">
    <property type="entry name" value="Quino_amine_DH_bsu"/>
</dbReference>
<evidence type="ECO:0000313" key="1">
    <source>
        <dbReference type="EMBL" id="KXU36280.1"/>
    </source>
</evidence>
<dbReference type="Pfam" id="PF07433">
    <property type="entry name" value="DUF1513"/>
    <property type="match status" value="1"/>
</dbReference>